<dbReference type="Gene3D" id="1.10.238.20">
    <property type="entry name" value="Pheromone/general odorant binding protein domain"/>
    <property type="match status" value="1"/>
</dbReference>
<dbReference type="InterPro" id="IPR006170">
    <property type="entry name" value="PBP/GOBP"/>
</dbReference>
<dbReference type="GO" id="GO:0005549">
    <property type="term" value="F:odorant binding"/>
    <property type="evidence" value="ECO:0007669"/>
    <property type="project" value="InterPro"/>
</dbReference>
<dbReference type="SMR" id="A0A6B9CIH7"/>
<organism evidence="2">
    <name type="scientific">Chouioia cunea</name>
    <dbReference type="NCBI Taxonomy" id="1570515"/>
    <lineage>
        <taxon>Eukaryota</taxon>
        <taxon>Metazoa</taxon>
        <taxon>Ecdysozoa</taxon>
        <taxon>Arthropoda</taxon>
        <taxon>Hexapoda</taxon>
        <taxon>Insecta</taxon>
        <taxon>Pterygota</taxon>
        <taxon>Neoptera</taxon>
        <taxon>Endopterygota</taxon>
        <taxon>Hymenoptera</taxon>
        <taxon>Apocrita</taxon>
        <taxon>Proctotrupomorpha</taxon>
        <taxon>Chalcidoidea</taxon>
        <taxon>Eulophidae</taxon>
        <taxon>Tetrastichinae</taxon>
        <taxon>Chouioia</taxon>
    </lineage>
</organism>
<sequence>MKVLLVLVCCLAVAMAQFSSDKQRASAMNECQEELKVPDSEVEDPSKLGCLYACMHKKVGYTDADGTYNLRKLAGSAYNQRFEEAAQRVMNMCAEQAKGDPCKMALCLETTKEF</sequence>
<evidence type="ECO:0000313" key="2">
    <source>
        <dbReference type="EMBL" id="QGW50311.1"/>
    </source>
</evidence>
<evidence type="ECO:0000256" key="1">
    <source>
        <dbReference type="SAM" id="SignalP"/>
    </source>
</evidence>
<reference evidence="2" key="1">
    <citation type="journal article" date="2019" name="Sci. Rep.">
        <title>Full-Length Transcriptome Survey and Expression Analysis of Parasitoid Wasp Chouioia cunea upon Exposure to 1-Dodecene.</title>
        <authorList>
            <person name="Pan L."/>
            <person name="Guo M."/>
            <person name="Jin X."/>
            <person name="Sun Z."/>
            <person name="Jiang H."/>
            <person name="Han J."/>
            <person name="Wang Y."/>
            <person name="Yan C."/>
            <person name="Li M."/>
        </authorList>
    </citation>
    <scope>NUCLEOTIDE SEQUENCE</scope>
</reference>
<dbReference type="EMBL" id="MN616819">
    <property type="protein sequence ID" value="QGW50311.1"/>
    <property type="molecule type" value="mRNA"/>
</dbReference>
<feature type="signal peptide" evidence="1">
    <location>
        <begin position="1"/>
        <end position="16"/>
    </location>
</feature>
<dbReference type="Pfam" id="PF01395">
    <property type="entry name" value="PBP_GOBP"/>
    <property type="match status" value="1"/>
</dbReference>
<dbReference type="InterPro" id="IPR036728">
    <property type="entry name" value="PBP_GOBP_sf"/>
</dbReference>
<keyword evidence="1" id="KW-0732">Signal</keyword>
<dbReference type="CDD" id="cd23992">
    <property type="entry name" value="PBP_GOBP"/>
    <property type="match status" value="1"/>
</dbReference>
<dbReference type="SUPFAM" id="SSF47565">
    <property type="entry name" value="Insect pheromone/odorant-binding proteins"/>
    <property type="match status" value="1"/>
</dbReference>
<feature type="chain" id="PRO_5025602614" evidence="1">
    <location>
        <begin position="17"/>
        <end position="114"/>
    </location>
</feature>
<dbReference type="AlphaFoldDB" id="A0A6B9CIH7"/>
<name>A0A6B9CIH7_9HYME</name>
<protein>
    <submittedName>
        <fullName evidence="2">Odorant-binding protein 16</fullName>
    </submittedName>
</protein>
<proteinExistence type="evidence at transcript level"/>
<accession>A0A6B9CIH7</accession>